<dbReference type="EMBL" id="CAVLEF010000008">
    <property type="protein sequence ID" value="CAK1546490.1"/>
    <property type="molecule type" value="Genomic_DNA"/>
</dbReference>
<keyword evidence="9" id="KW-1185">Reference proteome</keyword>
<dbReference type="PANTHER" id="PTHR23316">
    <property type="entry name" value="IMPORTIN ALPHA"/>
    <property type="match status" value="1"/>
</dbReference>
<dbReference type="SMART" id="SM00185">
    <property type="entry name" value="ARM"/>
    <property type="match status" value="8"/>
</dbReference>
<protein>
    <recommendedName>
        <fullName evidence="5">Importin subunit alpha</fullName>
    </recommendedName>
</protein>
<evidence type="ECO:0000256" key="6">
    <source>
        <dbReference type="PROSITE-ProRule" id="PRU00259"/>
    </source>
</evidence>
<evidence type="ECO:0000313" key="8">
    <source>
        <dbReference type="EMBL" id="CAK1546490.1"/>
    </source>
</evidence>
<dbReference type="InterPro" id="IPR000225">
    <property type="entry name" value="Armadillo"/>
</dbReference>
<reference evidence="8 9" key="1">
    <citation type="submission" date="2023-11" db="EMBL/GenBank/DDBJ databases">
        <authorList>
            <person name="Okamura Y."/>
        </authorList>
    </citation>
    <scope>NUCLEOTIDE SEQUENCE [LARGE SCALE GENOMIC DNA]</scope>
</reference>
<gene>
    <name evidence="8" type="ORF">LNINA_LOCUS6055</name>
</gene>
<feature type="repeat" description="ARM" evidence="6">
    <location>
        <begin position="106"/>
        <end position="149"/>
    </location>
</feature>
<dbReference type="GO" id="GO:0006607">
    <property type="term" value="P:NLS-bearing protein import into nucleus"/>
    <property type="evidence" value="ECO:0007669"/>
    <property type="project" value="UniProtKB-ARBA"/>
</dbReference>
<dbReference type="Pfam" id="PF00514">
    <property type="entry name" value="Arm"/>
    <property type="match status" value="5"/>
</dbReference>
<name>A0AAV1JD27_9NEOP</name>
<keyword evidence="2 5" id="KW-0813">Transport</keyword>
<dbReference type="PIRSF" id="PIRSF005673">
    <property type="entry name" value="Importin_alpha"/>
    <property type="match status" value="1"/>
</dbReference>
<comment type="similarity">
    <text evidence="1 5">Belongs to the importin alpha family.</text>
</comment>
<dbReference type="AlphaFoldDB" id="A0AAV1JD27"/>
<dbReference type="InterPro" id="IPR036975">
    <property type="entry name" value="Importin-a_IBB_sf"/>
</dbReference>
<sequence length="508" mass="55187">MSEKTHTSRLAAYKNTGHGVNDLRRKRAELSINLRKQARDEQLLKRRVMSSDGEEGQEAPQPMTASEIVKGLKSSDVSIMVTAARAARRILSKEQNPPITMMLQAGALKPLVNALDRDDCHDLQFEATWAITNIASGTHDHTMAVVDSGAIPKLVALLGQRGAVAEQSAWALGNIAGDGAEPRDIVLSHGALPALLPHLQTDCPETQLRTAAWTLSNFCRNKNPIVDFELVAPALPYVAELLDVVDPEVLADTCWALSYLTDGPNERIEEVQNTPRLLTRLIKLLQHSSPSVRTPALRAVGNMLTGSDQQTERCLQEGCLSHIAALLQCGKATLVKEAAWAVSNVLAGTSDQIQQAINSGILYTLVKVLTVDDVKCQKEAAWALTNLCLGGTPAQLDALVQTGFLEPYCALLGSPDHKAIVVVLDGLTHLLQAAAKFGQVEPLCINLEEIGALDRIEALQGHENEQIYKKTLHILDTYFSEEADPNAEPEQTDNEFQFGVSTGQNINF</sequence>
<dbReference type="FunFam" id="1.25.10.10:FF:000009">
    <property type="entry name" value="Importin subunit alpha"/>
    <property type="match status" value="1"/>
</dbReference>
<dbReference type="InterPro" id="IPR011989">
    <property type="entry name" value="ARM-like"/>
</dbReference>
<dbReference type="GO" id="GO:0005634">
    <property type="term" value="C:nucleus"/>
    <property type="evidence" value="ECO:0007669"/>
    <property type="project" value="UniProtKB-ARBA"/>
</dbReference>
<feature type="repeat" description="ARM" evidence="6">
    <location>
        <begin position="149"/>
        <end position="190"/>
    </location>
</feature>
<accession>A0AAV1JD27</accession>
<dbReference type="InterPro" id="IPR016024">
    <property type="entry name" value="ARM-type_fold"/>
</dbReference>
<dbReference type="Pfam" id="PF01749">
    <property type="entry name" value="IBB"/>
    <property type="match status" value="1"/>
</dbReference>
<dbReference type="InterPro" id="IPR024931">
    <property type="entry name" value="Importin_alpha"/>
</dbReference>
<proteinExistence type="inferred from homology"/>
<dbReference type="Gene3D" id="1.20.5.690">
    <property type="entry name" value="Importin-alpha, importin-beta-binding domain"/>
    <property type="match status" value="1"/>
</dbReference>
<feature type="domain" description="IBB" evidence="7">
    <location>
        <begin position="1"/>
        <end position="56"/>
    </location>
</feature>
<evidence type="ECO:0000256" key="1">
    <source>
        <dbReference type="ARBA" id="ARBA00010394"/>
    </source>
</evidence>
<dbReference type="GO" id="GO:0061608">
    <property type="term" value="F:nuclear import signal receptor activity"/>
    <property type="evidence" value="ECO:0007669"/>
    <property type="project" value="InterPro"/>
</dbReference>
<evidence type="ECO:0000256" key="4">
    <source>
        <dbReference type="ARBA" id="ARBA00022927"/>
    </source>
</evidence>
<evidence type="ECO:0000256" key="5">
    <source>
        <dbReference type="PIRNR" id="PIRNR005673"/>
    </source>
</evidence>
<dbReference type="PROSITE" id="PS51214">
    <property type="entry name" value="IBB"/>
    <property type="match status" value="1"/>
</dbReference>
<evidence type="ECO:0000313" key="9">
    <source>
        <dbReference type="Proteomes" id="UP001497472"/>
    </source>
</evidence>
<keyword evidence="3" id="KW-0677">Repeat</keyword>
<evidence type="ECO:0000259" key="7">
    <source>
        <dbReference type="PROSITE" id="PS51214"/>
    </source>
</evidence>
<dbReference type="SUPFAM" id="SSF48371">
    <property type="entry name" value="ARM repeat"/>
    <property type="match status" value="1"/>
</dbReference>
<evidence type="ECO:0000256" key="2">
    <source>
        <dbReference type="ARBA" id="ARBA00022448"/>
    </source>
</evidence>
<dbReference type="InterPro" id="IPR002652">
    <property type="entry name" value="Importin-a_IBB"/>
</dbReference>
<dbReference type="Gene3D" id="1.25.10.10">
    <property type="entry name" value="Leucine-rich Repeat Variant"/>
    <property type="match status" value="1"/>
</dbReference>
<dbReference type="PROSITE" id="PS50176">
    <property type="entry name" value="ARM_REPEAT"/>
    <property type="match status" value="2"/>
</dbReference>
<dbReference type="InterPro" id="IPR032413">
    <property type="entry name" value="Arm_3"/>
</dbReference>
<dbReference type="Proteomes" id="UP001497472">
    <property type="component" value="Unassembled WGS sequence"/>
</dbReference>
<evidence type="ECO:0000256" key="3">
    <source>
        <dbReference type="ARBA" id="ARBA00022737"/>
    </source>
</evidence>
<dbReference type="Pfam" id="PF16186">
    <property type="entry name" value="Arm_3"/>
    <property type="match status" value="1"/>
</dbReference>
<comment type="caution">
    <text evidence="8">The sequence shown here is derived from an EMBL/GenBank/DDBJ whole genome shotgun (WGS) entry which is preliminary data.</text>
</comment>
<organism evidence="8 9">
    <name type="scientific">Leptosia nina</name>
    <dbReference type="NCBI Taxonomy" id="320188"/>
    <lineage>
        <taxon>Eukaryota</taxon>
        <taxon>Metazoa</taxon>
        <taxon>Ecdysozoa</taxon>
        <taxon>Arthropoda</taxon>
        <taxon>Hexapoda</taxon>
        <taxon>Insecta</taxon>
        <taxon>Pterygota</taxon>
        <taxon>Neoptera</taxon>
        <taxon>Endopterygota</taxon>
        <taxon>Lepidoptera</taxon>
        <taxon>Glossata</taxon>
        <taxon>Ditrysia</taxon>
        <taxon>Papilionoidea</taxon>
        <taxon>Pieridae</taxon>
        <taxon>Pierinae</taxon>
        <taxon>Leptosia</taxon>
    </lineage>
</organism>
<keyword evidence="4 5" id="KW-0653">Protein transport</keyword>
<dbReference type="GO" id="GO:0005737">
    <property type="term" value="C:cytoplasm"/>
    <property type="evidence" value="ECO:0007669"/>
    <property type="project" value="InterPro"/>
</dbReference>